<feature type="region of interest" description="Disordered" evidence="1">
    <location>
        <begin position="322"/>
        <end position="341"/>
    </location>
</feature>
<protein>
    <submittedName>
        <fullName evidence="2">Uncharacterized protein</fullName>
    </submittedName>
</protein>
<organism evidence="2 3">
    <name type="scientific">Perkinsus olseni</name>
    <name type="common">Perkinsus atlanticus</name>
    <dbReference type="NCBI Taxonomy" id="32597"/>
    <lineage>
        <taxon>Eukaryota</taxon>
        <taxon>Sar</taxon>
        <taxon>Alveolata</taxon>
        <taxon>Perkinsozoa</taxon>
        <taxon>Perkinsea</taxon>
        <taxon>Perkinsida</taxon>
        <taxon>Perkinsidae</taxon>
        <taxon>Perkinsus</taxon>
    </lineage>
</organism>
<dbReference type="AlphaFoldDB" id="A0A7J6R028"/>
<evidence type="ECO:0000313" key="3">
    <source>
        <dbReference type="Proteomes" id="UP000553632"/>
    </source>
</evidence>
<feature type="compositionally biased region" description="Basic and acidic residues" evidence="1">
    <location>
        <begin position="388"/>
        <end position="400"/>
    </location>
</feature>
<dbReference type="Proteomes" id="UP000553632">
    <property type="component" value="Unassembled WGS sequence"/>
</dbReference>
<gene>
    <name evidence="2" type="ORF">FOZ63_011045</name>
</gene>
<comment type="caution">
    <text evidence="2">The sequence shown here is derived from an EMBL/GenBank/DDBJ whole genome shotgun (WGS) entry which is preliminary data.</text>
</comment>
<accession>A0A7J6R028</accession>
<feature type="region of interest" description="Disordered" evidence="1">
    <location>
        <begin position="369"/>
        <end position="400"/>
    </location>
</feature>
<reference evidence="2 3" key="1">
    <citation type="submission" date="2020-04" db="EMBL/GenBank/DDBJ databases">
        <title>Perkinsus olseni comparative genomics.</title>
        <authorList>
            <person name="Bogema D.R."/>
        </authorList>
    </citation>
    <scope>NUCLEOTIDE SEQUENCE [LARGE SCALE GENOMIC DNA]</scope>
    <source>
        <strain evidence="2 3">ATCC PRA-207</strain>
    </source>
</reference>
<proteinExistence type="predicted"/>
<evidence type="ECO:0000313" key="2">
    <source>
        <dbReference type="EMBL" id="KAF4714018.1"/>
    </source>
</evidence>
<dbReference type="EMBL" id="JABANO010029156">
    <property type="protein sequence ID" value="KAF4714018.1"/>
    <property type="molecule type" value="Genomic_DNA"/>
</dbReference>
<name>A0A7J6R028_PEROL</name>
<keyword evidence="3" id="KW-1185">Reference proteome</keyword>
<sequence length="493" mass="54254">MTNSTQGPAPASNSSSSSGTAIDPLVLLGAQLLSSVSVKTEPPGAAPPTLPKAHFAPFLIAAKATHMVVPKPTPQTRDKLPLLSGTVPGGEGVAISHSAGLVALPTLPPHPPKCMRCHAPWELRQQKTGFMKKTLLPVLRCTVDKTRNHDLWLYDGNWVSRWQKRRKLGSKEKEMIEEAIANGEVPPIVPRRVKRPVSTAVGADGKEKIDGLLTVKPKQKFANRLCLLLADKTTRCKDCDFWLRGVKVKADHDGNVVHQGRTWCHLLDKSRKIGDTLRKYRCSETGERLIVARNPCGTCLWAGLTSAPEKYSTVPLRDIKPIPPIHVPPKEQESETAEETVERGVVDRRFAPFNMYEDETAALRGVKVTRSDREDEEDSTEGLKLQRTTKEGFSLDRLPIEKRQLAESSLKWDSHQNNRPPAVPSHYQTIIPDGLASLGDESPRSSIFRIDTPGGCSTPSFPSDVSPLMQPKPSATTKDPVRALEDLILNEDP</sequence>
<feature type="region of interest" description="Disordered" evidence="1">
    <location>
        <begin position="441"/>
        <end position="480"/>
    </location>
</feature>
<evidence type="ECO:0000256" key="1">
    <source>
        <dbReference type="SAM" id="MobiDB-lite"/>
    </source>
</evidence>